<dbReference type="PROSITE" id="PS50084">
    <property type="entry name" value="KH_TYPE_1"/>
    <property type="match status" value="1"/>
</dbReference>
<dbReference type="CDD" id="cd00105">
    <property type="entry name" value="KH-I"/>
    <property type="match status" value="1"/>
</dbReference>
<reference evidence="4" key="1">
    <citation type="submission" date="2018-02" db="EMBL/GenBank/DDBJ databases">
        <title>Rhizophora mucronata_Transcriptome.</title>
        <authorList>
            <person name="Meera S.P."/>
            <person name="Sreeshan A."/>
            <person name="Augustine A."/>
        </authorList>
    </citation>
    <scope>NUCLEOTIDE SEQUENCE</scope>
    <source>
        <tissue evidence="4">Leaf</tissue>
    </source>
</reference>
<dbReference type="InterPro" id="IPR002562">
    <property type="entry name" value="3'-5'_exonuclease_dom"/>
</dbReference>
<evidence type="ECO:0000313" key="4">
    <source>
        <dbReference type="EMBL" id="MBX03448.1"/>
    </source>
</evidence>
<evidence type="ECO:0000259" key="2">
    <source>
        <dbReference type="SMART" id="SM00322"/>
    </source>
</evidence>
<dbReference type="SUPFAM" id="SSF54791">
    <property type="entry name" value="Eukaryotic type KH-domain (KH-domain type I)"/>
    <property type="match status" value="1"/>
</dbReference>
<dbReference type="SMART" id="SM00322">
    <property type="entry name" value="KH"/>
    <property type="match status" value="1"/>
</dbReference>
<dbReference type="PANTHER" id="PTHR46814:SF1">
    <property type="entry name" value="EGALITARIAN, ISOFORM B"/>
    <property type="match status" value="1"/>
</dbReference>
<sequence>MSLKLNGFDRMAASSSSVSPETPHIPLTSHPILAQSPPVPIHVVTDASQLPAEFLDPSPERPLVVGFDCEGVNLCRHGSLCVMQLAFPDAIYLVDVIQGGKAVMDVCKPALESSHVTKVIHDCKRDSEALYFQFGIKLHNVFDTQIAYSLIKKQEGHTKLPDDYISFVALLADPCYCGISYLEKEEVRVRLRQDPDFWTYRPLSELMIRAAADDVRFLLYIYHKMMEKLNQRSLWYLALRGALYCRCFCMNDNDYADWPSLPPIPDELIGDSDTLEEILSVLDVPPGKMGCVIGRRGASILSIKKSCNAEIFLGAAKGPPDKVFIIGPIKQVRKAEAMLRGRMLDL</sequence>
<dbReference type="EMBL" id="GGEC01022964">
    <property type="protein sequence ID" value="MBX03448.1"/>
    <property type="molecule type" value="Transcribed_RNA"/>
</dbReference>
<dbReference type="SUPFAM" id="SSF53098">
    <property type="entry name" value="Ribonuclease H-like"/>
    <property type="match status" value="1"/>
</dbReference>
<dbReference type="GO" id="GO:0006139">
    <property type="term" value="P:nucleobase-containing compound metabolic process"/>
    <property type="evidence" value="ECO:0007669"/>
    <property type="project" value="InterPro"/>
</dbReference>
<keyword evidence="4" id="KW-0378">Hydrolase</keyword>
<protein>
    <submittedName>
        <fullName evidence="4">3'-5' exonuclease</fullName>
    </submittedName>
</protein>
<accession>A0A2P2KCJ1</accession>
<feature type="domain" description="3'-5' exonuclease" evidence="3">
    <location>
        <begin position="41"/>
        <end position="230"/>
    </location>
</feature>
<keyword evidence="1" id="KW-0694">RNA-binding</keyword>
<dbReference type="Gene3D" id="3.30.420.10">
    <property type="entry name" value="Ribonuclease H-like superfamily/Ribonuclease H"/>
    <property type="match status" value="1"/>
</dbReference>
<dbReference type="InterPro" id="IPR036397">
    <property type="entry name" value="RNaseH_sf"/>
</dbReference>
<dbReference type="InterPro" id="IPR012337">
    <property type="entry name" value="RNaseH-like_sf"/>
</dbReference>
<dbReference type="CDD" id="cd06148">
    <property type="entry name" value="Egl_like_exo"/>
    <property type="match status" value="1"/>
</dbReference>
<dbReference type="GO" id="GO:0003723">
    <property type="term" value="F:RNA binding"/>
    <property type="evidence" value="ECO:0007669"/>
    <property type="project" value="UniProtKB-UniRule"/>
</dbReference>
<dbReference type="InterPro" id="IPR036612">
    <property type="entry name" value="KH_dom_type_1_sf"/>
</dbReference>
<dbReference type="Gene3D" id="3.30.1370.10">
    <property type="entry name" value="K Homology domain, type 1"/>
    <property type="match status" value="1"/>
</dbReference>
<dbReference type="Pfam" id="PF01612">
    <property type="entry name" value="DNA_pol_A_exo1"/>
    <property type="match status" value="1"/>
</dbReference>
<dbReference type="InterPro" id="IPR004088">
    <property type="entry name" value="KH_dom_type_1"/>
</dbReference>
<dbReference type="InterPro" id="IPR004087">
    <property type="entry name" value="KH_dom"/>
</dbReference>
<organism evidence="4">
    <name type="scientific">Rhizophora mucronata</name>
    <name type="common">Asiatic mangrove</name>
    <dbReference type="NCBI Taxonomy" id="61149"/>
    <lineage>
        <taxon>Eukaryota</taxon>
        <taxon>Viridiplantae</taxon>
        <taxon>Streptophyta</taxon>
        <taxon>Embryophyta</taxon>
        <taxon>Tracheophyta</taxon>
        <taxon>Spermatophyta</taxon>
        <taxon>Magnoliopsida</taxon>
        <taxon>eudicotyledons</taxon>
        <taxon>Gunneridae</taxon>
        <taxon>Pentapetalae</taxon>
        <taxon>rosids</taxon>
        <taxon>fabids</taxon>
        <taxon>Malpighiales</taxon>
        <taxon>Rhizophoraceae</taxon>
        <taxon>Rhizophora</taxon>
    </lineage>
</organism>
<dbReference type="SMART" id="SM00474">
    <property type="entry name" value="35EXOc"/>
    <property type="match status" value="1"/>
</dbReference>
<proteinExistence type="predicted"/>
<evidence type="ECO:0000256" key="1">
    <source>
        <dbReference type="PROSITE-ProRule" id="PRU00117"/>
    </source>
</evidence>
<dbReference type="AlphaFoldDB" id="A0A2P2KCJ1"/>
<dbReference type="GO" id="GO:0008408">
    <property type="term" value="F:3'-5' exonuclease activity"/>
    <property type="evidence" value="ECO:0007669"/>
    <property type="project" value="InterPro"/>
</dbReference>
<evidence type="ECO:0000259" key="3">
    <source>
        <dbReference type="SMART" id="SM00474"/>
    </source>
</evidence>
<keyword evidence="4" id="KW-0269">Exonuclease</keyword>
<name>A0A2P2KCJ1_RHIMU</name>
<keyword evidence="4" id="KW-0540">Nuclease</keyword>
<feature type="domain" description="K Homology" evidence="2">
    <location>
        <begin position="276"/>
        <end position="344"/>
    </location>
</feature>
<dbReference type="Pfam" id="PF00013">
    <property type="entry name" value="KH_1"/>
    <property type="match status" value="1"/>
</dbReference>
<dbReference type="PANTHER" id="PTHR46814">
    <property type="entry name" value="EGALITARIAN, ISOFORM B"/>
    <property type="match status" value="1"/>
</dbReference>